<name>A0A9W6WVC8_9STRA</name>
<sequence>MFSSYQATEYLESGTEIILTRRRPPLIHDFGHWISLFEGRYGRCRPRMVYAQLFQSENRAAANVLSFHTSPSRPQTPQHNVDIDVAVRGLQESCDEEALAFPGFDCGSNFCWRTARTQRSAVDLLPYIHEVRSIKI</sequence>
<gene>
    <name evidence="1" type="ORF">Pfra01_000188600</name>
</gene>
<keyword evidence="2" id="KW-1185">Reference proteome</keyword>
<proteinExistence type="predicted"/>
<reference evidence="1" key="1">
    <citation type="submission" date="2023-04" db="EMBL/GenBank/DDBJ databases">
        <title>Phytophthora fragariaefolia NBRC 109709.</title>
        <authorList>
            <person name="Ichikawa N."/>
            <person name="Sato H."/>
            <person name="Tonouchi N."/>
        </authorList>
    </citation>
    <scope>NUCLEOTIDE SEQUENCE</scope>
    <source>
        <strain evidence="1">NBRC 109709</strain>
    </source>
</reference>
<dbReference type="EMBL" id="BSXT01000146">
    <property type="protein sequence ID" value="GMF19097.1"/>
    <property type="molecule type" value="Genomic_DNA"/>
</dbReference>
<accession>A0A9W6WVC8</accession>
<comment type="caution">
    <text evidence="1">The sequence shown here is derived from an EMBL/GenBank/DDBJ whole genome shotgun (WGS) entry which is preliminary data.</text>
</comment>
<evidence type="ECO:0000313" key="1">
    <source>
        <dbReference type="EMBL" id="GMF19097.1"/>
    </source>
</evidence>
<organism evidence="1 2">
    <name type="scientific">Phytophthora fragariaefolia</name>
    <dbReference type="NCBI Taxonomy" id="1490495"/>
    <lineage>
        <taxon>Eukaryota</taxon>
        <taxon>Sar</taxon>
        <taxon>Stramenopiles</taxon>
        <taxon>Oomycota</taxon>
        <taxon>Peronosporomycetes</taxon>
        <taxon>Peronosporales</taxon>
        <taxon>Peronosporaceae</taxon>
        <taxon>Phytophthora</taxon>
    </lineage>
</organism>
<dbReference type="Proteomes" id="UP001165121">
    <property type="component" value="Unassembled WGS sequence"/>
</dbReference>
<dbReference type="AlphaFoldDB" id="A0A9W6WVC8"/>
<protein>
    <submittedName>
        <fullName evidence="1">Unnamed protein product</fullName>
    </submittedName>
</protein>
<evidence type="ECO:0000313" key="2">
    <source>
        <dbReference type="Proteomes" id="UP001165121"/>
    </source>
</evidence>